<dbReference type="InterPro" id="IPR011010">
    <property type="entry name" value="DNA_brk_join_enz"/>
</dbReference>
<dbReference type="InterPro" id="IPR013762">
    <property type="entry name" value="Integrase-like_cat_sf"/>
</dbReference>
<dbReference type="CDD" id="cd00801">
    <property type="entry name" value="INT_P4_C"/>
    <property type="match status" value="1"/>
</dbReference>
<evidence type="ECO:0000313" key="7">
    <source>
        <dbReference type="EMBL" id="MBB3148767.1"/>
    </source>
</evidence>
<dbReference type="InterPro" id="IPR025166">
    <property type="entry name" value="Integrase_DNA_bind_dom"/>
</dbReference>
<organism evidence="7 8">
    <name type="scientific">Phyllobacterium trifolii</name>
    <dbReference type="NCBI Taxonomy" id="300193"/>
    <lineage>
        <taxon>Bacteria</taxon>
        <taxon>Pseudomonadati</taxon>
        <taxon>Pseudomonadota</taxon>
        <taxon>Alphaproteobacteria</taxon>
        <taxon>Hyphomicrobiales</taxon>
        <taxon>Phyllobacteriaceae</taxon>
        <taxon>Phyllobacterium</taxon>
    </lineage>
</organism>
<dbReference type="SUPFAM" id="SSF56349">
    <property type="entry name" value="DNA breaking-rejoining enzymes"/>
    <property type="match status" value="1"/>
</dbReference>
<evidence type="ECO:0000256" key="4">
    <source>
        <dbReference type="ARBA" id="ARBA00023172"/>
    </source>
</evidence>
<evidence type="ECO:0000259" key="6">
    <source>
        <dbReference type="PROSITE" id="PS51898"/>
    </source>
</evidence>
<keyword evidence="4" id="KW-0233">DNA recombination</keyword>
<dbReference type="Gene3D" id="3.30.160.390">
    <property type="entry name" value="Integrase, DNA-binding domain"/>
    <property type="match status" value="1"/>
</dbReference>
<dbReference type="InterPro" id="IPR053876">
    <property type="entry name" value="Phage_int_M"/>
</dbReference>
<keyword evidence="2" id="KW-0229">DNA integration</keyword>
<keyword evidence="8" id="KW-1185">Reference proteome</keyword>
<comment type="similarity">
    <text evidence="1">Belongs to the 'phage' integrase family.</text>
</comment>
<dbReference type="Pfam" id="PF13356">
    <property type="entry name" value="Arm-DNA-bind_3"/>
    <property type="match status" value="1"/>
</dbReference>
<dbReference type="GO" id="GO:0003677">
    <property type="term" value="F:DNA binding"/>
    <property type="evidence" value="ECO:0007669"/>
    <property type="project" value="UniProtKB-KW"/>
</dbReference>
<dbReference type="InterPro" id="IPR038488">
    <property type="entry name" value="Integrase_DNA-bd_sf"/>
</dbReference>
<dbReference type="GO" id="GO:0015074">
    <property type="term" value="P:DNA integration"/>
    <property type="evidence" value="ECO:0007669"/>
    <property type="project" value="UniProtKB-KW"/>
</dbReference>
<evidence type="ECO:0000256" key="1">
    <source>
        <dbReference type="ARBA" id="ARBA00008857"/>
    </source>
</evidence>
<evidence type="ECO:0000313" key="8">
    <source>
        <dbReference type="Proteomes" id="UP000554520"/>
    </source>
</evidence>
<dbReference type="GO" id="GO:0006310">
    <property type="term" value="P:DNA recombination"/>
    <property type="evidence" value="ECO:0007669"/>
    <property type="project" value="UniProtKB-KW"/>
</dbReference>
<dbReference type="InterPro" id="IPR010998">
    <property type="entry name" value="Integrase_recombinase_N"/>
</dbReference>
<dbReference type="InterPro" id="IPR050808">
    <property type="entry name" value="Phage_Integrase"/>
</dbReference>
<dbReference type="EMBL" id="JACHXN010000022">
    <property type="protein sequence ID" value="MBB3148767.1"/>
    <property type="molecule type" value="Genomic_DNA"/>
</dbReference>
<feature type="region of interest" description="Disordered" evidence="5">
    <location>
        <begin position="1"/>
        <end position="20"/>
    </location>
</feature>
<gene>
    <name evidence="7" type="ORF">FHS21_005215</name>
</gene>
<protein>
    <submittedName>
        <fullName evidence="7">Integrase</fullName>
    </submittedName>
</protein>
<dbReference type="AlphaFoldDB" id="A0A839UE18"/>
<evidence type="ECO:0000256" key="2">
    <source>
        <dbReference type="ARBA" id="ARBA00022908"/>
    </source>
</evidence>
<dbReference type="Proteomes" id="UP000554520">
    <property type="component" value="Unassembled WGS sequence"/>
</dbReference>
<dbReference type="PROSITE" id="PS51898">
    <property type="entry name" value="TYR_RECOMBINASE"/>
    <property type="match status" value="1"/>
</dbReference>
<dbReference type="Gene3D" id="1.10.150.130">
    <property type="match status" value="1"/>
</dbReference>
<dbReference type="PANTHER" id="PTHR30629:SF2">
    <property type="entry name" value="PROPHAGE INTEGRASE INTS-RELATED"/>
    <property type="match status" value="1"/>
</dbReference>
<dbReference type="InterPro" id="IPR002104">
    <property type="entry name" value="Integrase_catalytic"/>
</dbReference>
<evidence type="ECO:0000256" key="5">
    <source>
        <dbReference type="SAM" id="MobiDB-lite"/>
    </source>
</evidence>
<dbReference type="PANTHER" id="PTHR30629">
    <property type="entry name" value="PROPHAGE INTEGRASE"/>
    <property type="match status" value="1"/>
</dbReference>
<keyword evidence="3" id="KW-0238">DNA-binding</keyword>
<feature type="domain" description="Tyr recombinase" evidence="6">
    <location>
        <begin position="226"/>
        <end position="396"/>
    </location>
</feature>
<name>A0A839UE18_9HYPH</name>
<comment type="caution">
    <text evidence="7">The sequence shown here is derived from an EMBL/GenBank/DDBJ whole genome shotgun (WGS) entry which is preliminary data.</text>
</comment>
<reference evidence="7 8" key="1">
    <citation type="submission" date="2020-08" db="EMBL/GenBank/DDBJ databases">
        <title>Genomic Encyclopedia of Type Strains, Phase III (KMG-III): the genomes of soil and plant-associated and newly described type strains.</title>
        <authorList>
            <person name="Whitman W."/>
        </authorList>
    </citation>
    <scope>NUCLEOTIDE SEQUENCE [LARGE SCALE GENOMIC DNA]</scope>
    <source>
        <strain evidence="7 8">CECT 7015</strain>
    </source>
</reference>
<evidence type="ECO:0000256" key="3">
    <source>
        <dbReference type="ARBA" id="ARBA00023125"/>
    </source>
</evidence>
<proteinExistence type="inferred from homology"/>
<dbReference type="RefSeq" id="WP_183664617.1">
    <property type="nucleotide sequence ID" value="NZ_JACHXN010000022.1"/>
</dbReference>
<dbReference type="Gene3D" id="1.10.443.10">
    <property type="entry name" value="Intergrase catalytic core"/>
    <property type="match status" value="1"/>
</dbReference>
<accession>A0A839UE18</accession>
<dbReference type="Pfam" id="PF22022">
    <property type="entry name" value="Phage_int_M"/>
    <property type="match status" value="1"/>
</dbReference>
<sequence>MFSKAKLGTRQGKPMPRTRKTITPLTKTAINELSKPGRYPEGTTPCLYLRVMPSGGKSWVFMWQRGRKQSELGLGSWTGAGKAGMTSIAMARKKAIAIHEQIGAGQDPMAEKRNASMTFRKCFNALLDSLKPTFRNKKTVGGWETSLGHAAAIADMPVNAIGVEDVLGILKPLWLEKAETAKQLKGRVERTLDWAKAKGYRSGDNPASWRGNLDHLLPKRPKLQRGHHPAMPYADLPAFIAGLDITSDPALPPLLLTILTAVRSGETRLAEWSEFDLDKGLWRIPAKRTKTAARDHIVPLSKPALAILAAQERVTGESRVFPALEENDMRDALSKVVSGKIAVPHGFRSTFKDFCSNETRFARETVEECLDHQIGGQVEQSYRRSIAVAKRRAVLDAWANYATGKQNVTAMMKRAKKIPHLWEV</sequence>